<keyword evidence="2" id="KW-0813">Transport</keyword>
<feature type="domain" description="RCK N-terminal" evidence="12">
    <location>
        <begin position="404"/>
        <end position="519"/>
    </location>
</feature>
<evidence type="ECO:0000256" key="2">
    <source>
        <dbReference type="ARBA" id="ARBA00022448"/>
    </source>
</evidence>
<feature type="transmembrane region" description="Helical" evidence="10">
    <location>
        <begin position="6"/>
        <end position="23"/>
    </location>
</feature>
<feature type="transmembrane region" description="Helical" evidence="10">
    <location>
        <begin position="355"/>
        <end position="376"/>
    </location>
</feature>
<gene>
    <name evidence="13" type="ORF">SPPYR_1186</name>
</gene>
<dbReference type="KEGG" id="sphu:SPPYR_1186"/>
<dbReference type="InterPro" id="IPR036291">
    <property type="entry name" value="NAD(P)-bd_dom_sf"/>
</dbReference>
<protein>
    <submittedName>
        <fullName evidence="13">Sodium/hydrogen exchanger</fullName>
    </submittedName>
</protein>
<feature type="domain" description="Cation/H+ exchanger transmembrane" evidence="11">
    <location>
        <begin position="14"/>
        <end position="372"/>
    </location>
</feature>
<proteinExistence type="predicted"/>
<dbReference type="InterPro" id="IPR003148">
    <property type="entry name" value="RCK_N"/>
</dbReference>
<keyword evidence="9 10" id="KW-0472">Membrane</keyword>
<dbReference type="Pfam" id="PF00999">
    <property type="entry name" value="Na_H_Exchanger"/>
    <property type="match status" value="1"/>
</dbReference>
<feature type="transmembrane region" description="Helical" evidence="10">
    <location>
        <begin position="55"/>
        <end position="75"/>
    </location>
</feature>
<keyword evidence="6" id="KW-0630">Potassium</keyword>
<dbReference type="Gene3D" id="3.40.50.720">
    <property type="entry name" value="NAD(P)-binding Rossmann-like Domain"/>
    <property type="match status" value="1"/>
</dbReference>
<dbReference type="InterPro" id="IPR006153">
    <property type="entry name" value="Cation/H_exchanger_TM"/>
</dbReference>
<feature type="transmembrane region" description="Helical" evidence="10">
    <location>
        <begin position="143"/>
        <end position="166"/>
    </location>
</feature>
<evidence type="ECO:0000256" key="5">
    <source>
        <dbReference type="ARBA" id="ARBA00022692"/>
    </source>
</evidence>
<dbReference type="RefSeq" id="WP_295325104.1">
    <property type="nucleotide sequence ID" value="NZ_LT598653.1"/>
</dbReference>
<dbReference type="GO" id="GO:0005886">
    <property type="term" value="C:plasma membrane"/>
    <property type="evidence" value="ECO:0007669"/>
    <property type="project" value="TreeGrafter"/>
</dbReference>
<evidence type="ECO:0000256" key="7">
    <source>
        <dbReference type="ARBA" id="ARBA00022989"/>
    </source>
</evidence>
<evidence type="ECO:0000256" key="8">
    <source>
        <dbReference type="ARBA" id="ARBA00023065"/>
    </source>
</evidence>
<dbReference type="GO" id="GO:0006813">
    <property type="term" value="P:potassium ion transport"/>
    <property type="evidence" value="ECO:0007669"/>
    <property type="project" value="UniProtKB-KW"/>
</dbReference>
<evidence type="ECO:0000256" key="3">
    <source>
        <dbReference type="ARBA" id="ARBA00022449"/>
    </source>
</evidence>
<dbReference type="Pfam" id="PF02254">
    <property type="entry name" value="TrkA_N"/>
    <property type="match status" value="1"/>
</dbReference>
<dbReference type="GO" id="GO:1902600">
    <property type="term" value="P:proton transmembrane transport"/>
    <property type="evidence" value="ECO:0007669"/>
    <property type="project" value="InterPro"/>
</dbReference>
<comment type="subcellular location">
    <subcellularLocation>
        <location evidence="1">Membrane</location>
        <topology evidence="1">Multi-pass membrane protein</topology>
    </subcellularLocation>
</comment>
<evidence type="ECO:0000313" key="13">
    <source>
        <dbReference type="EMBL" id="SBV32306.1"/>
    </source>
</evidence>
<evidence type="ECO:0000256" key="10">
    <source>
        <dbReference type="SAM" id="Phobius"/>
    </source>
</evidence>
<evidence type="ECO:0000256" key="1">
    <source>
        <dbReference type="ARBA" id="ARBA00004141"/>
    </source>
</evidence>
<keyword evidence="4" id="KW-0633">Potassium transport</keyword>
<keyword evidence="8" id="KW-0406">Ion transport</keyword>
<dbReference type="GO" id="GO:0015297">
    <property type="term" value="F:antiporter activity"/>
    <property type="evidence" value="ECO:0007669"/>
    <property type="project" value="UniProtKB-KW"/>
</dbReference>
<evidence type="ECO:0000256" key="6">
    <source>
        <dbReference type="ARBA" id="ARBA00022958"/>
    </source>
</evidence>
<feature type="transmembrane region" description="Helical" evidence="10">
    <location>
        <begin position="324"/>
        <end position="343"/>
    </location>
</feature>
<dbReference type="EMBL" id="LT598653">
    <property type="protein sequence ID" value="SBV32306.1"/>
    <property type="molecule type" value="Genomic_DNA"/>
</dbReference>
<dbReference type="SUPFAM" id="SSF51735">
    <property type="entry name" value="NAD(P)-binding Rossmann-fold domains"/>
    <property type="match status" value="1"/>
</dbReference>
<feature type="transmembrane region" description="Helical" evidence="10">
    <location>
        <begin position="271"/>
        <end position="304"/>
    </location>
</feature>
<reference evidence="13" key="1">
    <citation type="submission" date="2016-03" db="EMBL/GenBank/DDBJ databases">
        <authorList>
            <person name="Ploux O."/>
        </authorList>
    </citation>
    <scope>NUCLEOTIDE SEQUENCE</scope>
    <source>
        <strain evidence="13">UC10</strain>
    </source>
</reference>
<keyword evidence="7 10" id="KW-1133">Transmembrane helix</keyword>
<feature type="transmembrane region" description="Helical" evidence="10">
    <location>
        <begin position="87"/>
        <end position="108"/>
    </location>
</feature>
<keyword evidence="5 10" id="KW-0812">Transmembrane</keyword>
<name>A0A1Y5PUD8_9SPHN</name>
<keyword evidence="3" id="KW-0050">Antiport</keyword>
<evidence type="ECO:0000256" key="9">
    <source>
        <dbReference type="ARBA" id="ARBA00023136"/>
    </source>
</evidence>
<dbReference type="AlphaFoldDB" id="A0A1Y5PUD8"/>
<evidence type="ECO:0000259" key="11">
    <source>
        <dbReference type="Pfam" id="PF00999"/>
    </source>
</evidence>
<dbReference type="InterPro" id="IPR038770">
    <property type="entry name" value="Na+/solute_symporter_sf"/>
</dbReference>
<organism evidence="13">
    <name type="scientific">uncultured Sphingopyxis sp</name>
    <dbReference type="NCBI Taxonomy" id="310581"/>
    <lineage>
        <taxon>Bacteria</taxon>
        <taxon>Pseudomonadati</taxon>
        <taxon>Pseudomonadota</taxon>
        <taxon>Alphaproteobacteria</taxon>
        <taxon>Sphingomonadales</taxon>
        <taxon>Sphingomonadaceae</taxon>
        <taxon>Sphingopyxis</taxon>
        <taxon>environmental samples</taxon>
    </lineage>
</organism>
<sequence length="559" mass="57768">MEIAEAIFPILVILALGIAAAVLSRMVRVNPIVGYLFLGVLVSAIRPELLSAGGVVHLLAELGVVFLLFDIGLHFSTAHVRREAGNIFGFGPLQVGASTLLIGAFAWALGMPPVGAFLVGASLALSSTAIVAGVIAERRQQNCPVALTATAILIFQDVAAIFLLILAATLGSGAAGPAMLAALLKTLAAIAVALLSARLIVRPLFAILSKHGAEEVFTATALLIALAAGWSAAMAGLSMTLGAFLGGMMVAESPFKASVRSEIAPFRGLLVSFFFLSVGASLDLGVIAGAWPAILAIALGIILLKSAANIFASLSFRWSVPGSVQLGVLMAGGSEFAFVLFAMPGVRAVISDAAVAQLVAAVALTLAATPTLAYVGRDLAGRLRTRATPRMASEMEPQGETNPVIIIGMGDVGRTIADALEEFDIRYDAIERDGVRLRDAVADGYNASFGDASDARLWRAVDLGGRRFSVMTASSIAAARDWFPASLALFPDLHRLWVAGTDDEAAQLNELGIEAVVSPEGARGIEAAEALLAAMDIEPGAVSAWAGRQRARIASPLAA</sequence>
<evidence type="ECO:0000259" key="12">
    <source>
        <dbReference type="Pfam" id="PF02254"/>
    </source>
</evidence>
<feature type="transmembrane region" description="Helical" evidence="10">
    <location>
        <begin position="114"/>
        <end position="136"/>
    </location>
</feature>
<accession>A0A1Y5PUD8</accession>
<dbReference type="Gene3D" id="1.20.1530.20">
    <property type="match status" value="1"/>
</dbReference>
<evidence type="ECO:0000256" key="4">
    <source>
        <dbReference type="ARBA" id="ARBA00022538"/>
    </source>
</evidence>
<feature type="transmembrane region" description="Helical" evidence="10">
    <location>
        <begin position="222"/>
        <end position="251"/>
    </location>
</feature>
<feature type="transmembrane region" description="Helical" evidence="10">
    <location>
        <begin position="178"/>
        <end position="201"/>
    </location>
</feature>
<dbReference type="PANTHER" id="PTHR46157">
    <property type="entry name" value="K(+) EFFLUX ANTIPORTER 3, CHLOROPLASTIC"/>
    <property type="match status" value="1"/>
</dbReference>
<dbReference type="PANTHER" id="PTHR46157:SF4">
    <property type="entry name" value="K(+) EFFLUX ANTIPORTER 3, CHLOROPLASTIC"/>
    <property type="match status" value="1"/>
</dbReference>